<reference evidence="1" key="1">
    <citation type="submission" date="2006-10" db="EMBL/GenBank/DDBJ databases">
        <authorList>
            <person name="Amadeo P."/>
            <person name="Zhao Q."/>
            <person name="Wortman J."/>
            <person name="Fraser-Liggett C."/>
            <person name="Carlton J."/>
        </authorList>
    </citation>
    <scope>NUCLEOTIDE SEQUENCE</scope>
    <source>
        <strain evidence="1">G3</strain>
    </source>
</reference>
<sequence>MQVYYINETDRFSVIGYIDDNFKINGLYNFLFHFPDDYPDDFFYFNQSTHPLTSTTVQNFHYIFDNKKCFPNPNLVSILNGLAKSSESGAVLDGNVEFDQWWYSIGTNSYYLKQGKIPGPCCANLQDSVTHTNDLYIKIIDESILRFLPPFHEPLCLSNVLKYQNRCYFHLNFFEIFIGLISE</sequence>
<protein>
    <submittedName>
        <fullName evidence="1">Uncharacterized protein</fullName>
    </submittedName>
</protein>
<dbReference type="Proteomes" id="UP000001542">
    <property type="component" value="Unassembled WGS sequence"/>
</dbReference>
<keyword evidence="2" id="KW-1185">Reference proteome</keyword>
<dbReference type="VEuPathDB" id="TrichDB:TVAG_444960"/>
<evidence type="ECO:0000313" key="1">
    <source>
        <dbReference type="EMBL" id="EAX89577.1"/>
    </source>
</evidence>
<dbReference type="EMBL" id="DS114187">
    <property type="protein sequence ID" value="EAX89577.1"/>
    <property type="molecule type" value="Genomic_DNA"/>
</dbReference>
<dbReference type="OrthoDB" id="10687373at2759"/>
<organism evidence="1 2">
    <name type="scientific">Trichomonas vaginalis (strain ATCC PRA-98 / G3)</name>
    <dbReference type="NCBI Taxonomy" id="412133"/>
    <lineage>
        <taxon>Eukaryota</taxon>
        <taxon>Metamonada</taxon>
        <taxon>Parabasalia</taxon>
        <taxon>Trichomonadida</taxon>
        <taxon>Trichomonadidae</taxon>
        <taxon>Trichomonas</taxon>
    </lineage>
</organism>
<dbReference type="VEuPathDB" id="TrichDB:TVAGG3_0794890"/>
<dbReference type="InParanoid" id="A2FZT6"/>
<dbReference type="KEGG" id="tva:4747248"/>
<name>A2FZT6_TRIV3</name>
<reference evidence="1" key="2">
    <citation type="journal article" date="2007" name="Science">
        <title>Draft genome sequence of the sexually transmitted pathogen Trichomonas vaginalis.</title>
        <authorList>
            <person name="Carlton J.M."/>
            <person name="Hirt R.P."/>
            <person name="Silva J.C."/>
            <person name="Delcher A.L."/>
            <person name="Schatz M."/>
            <person name="Zhao Q."/>
            <person name="Wortman J.R."/>
            <person name="Bidwell S.L."/>
            <person name="Alsmark U.C.M."/>
            <person name="Besteiro S."/>
            <person name="Sicheritz-Ponten T."/>
            <person name="Noel C.J."/>
            <person name="Dacks J.B."/>
            <person name="Foster P.G."/>
            <person name="Simillion C."/>
            <person name="Van de Peer Y."/>
            <person name="Miranda-Saavedra D."/>
            <person name="Barton G.J."/>
            <person name="Westrop G.D."/>
            <person name="Mueller S."/>
            <person name="Dessi D."/>
            <person name="Fiori P.L."/>
            <person name="Ren Q."/>
            <person name="Paulsen I."/>
            <person name="Zhang H."/>
            <person name="Bastida-Corcuera F.D."/>
            <person name="Simoes-Barbosa A."/>
            <person name="Brown M.T."/>
            <person name="Hayes R.D."/>
            <person name="Mukherjee M."/>
            <person name="Okumura C.Y."/>
            <person name="Schneider R."/>
            <person name="Smith A.J."/>
            <person name="Vanacova S."/>
            <person name="Villalvazo M."/>
            <person name="Haas B.J."/>
            <person name="Pertea M."/>
            <person name="Feldblyum T.V."/>
            <person name="Utterback T.R."/>
            <person name="Shu C.L."/>
            <person name="Osoegawa K."/>
            <person name="de Jong P.J."/>
            <person name="Hrdy I."/>
            <person name="Horvathova L."/>
            <person name="Zubacova Z."/>
            <person name="Dolezal P."/>
            <person name="Malik S.B."/>
            <person name="Logsdon J.M. Jr."/>
            <person name="Henze K."/>
            <person name="Gupta A."/>
            <person name="Wang C.C."/>
            <person name="Dunne R.L."/>
            <person name="Upcroft J.A."/>
            <person name="Upcroft P."/>
            <person name="White O."/>
            <person name="Salzberg S.L."/>
            <person name="Tang P."/>
            <person name="Chiu C.-H."/>
            <person name="Lee Y.-S."/>
            <person name="Embley T.M."/>
            <person name="Coombs G.H."/>
            <person name="Mottram J.C."/>
            <person name="Tachezy J."/>
            <person name="Fraser-Liggett C.M."/>
            <person name="Johnson P.J."/>
        </authorList>
    </citation>
    <scope>NUCLEOTIDE SEQUENCE [LARGE SCALE GENOMIC DNA]</scope>
    <source>
        <strain evidence="1">G3</strain>
    </source>
</reference>
<proteinExistence type="predicted"/>
<accession>A2FZT6</accession>
<gene>
    <name evidence="1" type="ORF">TVAG_444960</name>
</gene>
<dbReference type="AlphaFoldDB" id="A2FZT6"/>
<evidence type="ECO:0000313" key="2">
    <source>
        <dbReference type="Proteomes" id="UP000001542"/>
    </source>
</evidence>